<feature type="domain" description="Transposase IS4-like" evidence="2">
    <location>
        <begin position="110"/>
        <end position="227"/>
    </location>
</feature>
<gene>
    <name evidence="3" type="ORF">SAVMC3_03960</name>
</gene>
<accession>A0A499VND2</accession>
<sequence>MTNNLDTLATALYARIDDELKASPWLAPWRPAIGITPTLSDAELITLAVMSALLGYTSERRWLRRVGRDFGHLFPYVPQQSGYNKRLRAAFSLLTSMIRIVARDTSLWSDDVWLVDSTPVGCGCSRETAKRSDLAGWAQYGYCASHSRYFWGLRLHLVCTLGGLPVLFALTGADERETLRDMLDTAPDVLAAHPGQTIIGDKNYFGREFERGLAERHLKLLRPARKGKPSRPGHTCSNRCGRSSSRSIRPSRGSSTWNDTAARALQECQPGSCAGSSHSQRRSGTTTKLDSPSNDHSQPTITDRNNTPWTHSSREGRSYGGESRGDEPHRCDAY</sequence>
<dbReference type="AlphaFoldDB" id="A0A499VND2"/>
<evidence type="ECO:0000259" key="2">
    <source>
        <dbReference type="Pfam" id="PF01609"/>
    </source>
</evidence>
<dbReference type="GO" id="GO:0004803">
    <property type="term" value="F:transposase activity"/>
    <property type="evidence" value="ECO:0007669"/>
    <property type="project" value="InterPro"/>
</dbReference>
<reference evidence="3" key="1">
    <citation type="submission" date="2019-04" db="EMBL/GenBank/DDBJ databases">
        <title>Draft genome sequences of Streptomyces avermitilis MC3.</title>
        <authorList>
            <person name="Komaki H."/>
            <person name="Tamura T."/>
            <person name="Hosoyama A."/>
        </authorList>
    </citation>
    <scope>NUCLEOTIDE SEQUENCE</scope>
    <source>
        <strain evidence="3">MC3</strain>
    </source>
</reference>
<feature type="compositionally biased region" description="Basic residues" evidence="1">
    <location>
        <begin position="221"/>
        <end position="231"/>
    </location>
</feature>
<name>A0A499VND2_STRAX</name>
<organism evidence="3">
    <name type="scientific">Streptomyces avermitilis</name>
    <dbReference type="NCBI Taxonomy" id="33903"/>
    <lineage>
        <taxon>Bacteria</taxon>
        <taxon>Bacillati</taxon>
        <taxon>Actinomycetota</taxon>
        <taxon>Actinomycetes</taxon>
        <taxon>Kitasatosporales</taxon>
        <taxon>Streptomycetaceae</taxon>
        <taxon>Streptomyces</taxon>
    </lineage>
</organism>
<feature type="compositionally biased region" description="Low complexity" evidence="1">
    <location>
        <begin position="237"/>
        <end position="255"/>
    </location>
</feature>
<dbReference type="GO" id="GO:0003677">
    <property type="term" value="F:DNA binding"/>
    <property type="evidence" value="ECO:0007669"/>
    <property type="project" value="InterPro"/>
</dbReference>
<feature type="compositionally biased region" description="Polar residues" evidence="1">
    <location>
        <begin position="274"/>
        <end position="311"/>
    </location>
</feature>
<protein>
    <recommendedName>
        <fullName evidence="2">Transposase IS4-like domain-containing protein</fullName>
    </recommendedName>
</protein>
<dbReference type="InterPro" id="IPR002559">
    <property type="entry name" value="Transposase_11"/>
</dbReference>
<feature type="region of interest" description="Disordered" evidence="1">
    <location>
        <begin position="221"/>
        <end position="334"/>
    </location>
</feature>
<dbReference type="GO" id="GO:0006313">
    <property type="term" value="P:DNA transposition"/>
    <property type="evidence" value="ECO:0007669"/>
    <property type="project" value="InterPro"/>
</dbReference>
<dbReference type="Pfam" id="PF01609">
    <property type="entry name" value="DDE_Tnp_1"/>
    <property type="match status" value="1"/>
</dbReference>
<evidence type="ECO:0000313" key="3">
    <source>
        <dbReference type="EMBL" id="BBJ47767.1"/>
    </source>
</evidence>
<feature type="compositionally biased region" description="Basic and acidic residues" evidence="1">
    <location>
        <begin position="312"/>
        <end position="334"/>
    </location>
</feature>
<dbReference type="EMBL" id="AP019621">
    <property type="protein sequence ID" value="BBJ47767.1"/>
    <property type="molecule type" value="Genomic_DNA"/>
</dbReference>
<evidence type="ECO:0000256" key="1">
    <source>
        <dbReference type="SAM" id="MobiDB-lite"/>
    </source>
</evidence>
<proteinExistence type="predicted"/>